<dbReference type="GO" id="GO:0042274">
    <property type="term" value="P:ribosomal small subunit biogenesis"/>
    <property type="evidence" value="ECO:0007669"/>
    <property type="project" value="UniProtKB-UniRule"/>
</dbReference>
<dbReference type="OrthoDB" id="9783509at2"/>
<feature type="domain" description="RimM N-terminal" evidence="6">
    <location>
        <begin position="5"/>
        <end position="87"/>
    </location>
</feature>
<dbReference type="InterPro" id="IPR009000">
    <property type="entry name" value="Transl_B-barrel_sf"/>
</dbReference>
<dbReference type="AlphaFoldDB" id="A0A3N1PFU5"/>
<evidence type="ECO:0000256" key="4">
    <source>
        <dbReference type="ARBA" id="ARBA00023186"/>
    </source>
</evidence>
<dbReference type="Gene3D" id="2.30.30.240">
    <property type="entry name" value="PRC-barrel domain"/>
    <property type="match status" value="1"/>
</dbReference>
<gene>
    <name evidence="5" type="primary">rimM</name>
    <name evidence="8" type="ORF">EDC28_10539</name>
</gene>
<accession>A0A3N1PFU5</accession>
<dbReference type="EMBL" id="RJUL01000005">
    <property type="protein sequence ID" value="ROQ25730.1"/>
    <property type="molecule type" value="Genomic_DNA"/>
</dbReference>
<dbReference type="Pfam" id="PF01782">
    <property type="entry name" value="RimM"/>
    <property type="match status" value="1"/>
</dbReference>
<evidence type="ECO:0000256" key="1">
    <source>
        <dbReference type="ARBA" id="ARBA00022490"/>
    </source>
</evidence>
<evidence type="ECO:0000259" key="6">
    <source>
        <dbReference type="Pfam" id="PF01782"/>
    </source>
</evidence>
<dbReference type="PANTHER" id="PTHR33692">
    <property type="entry name" value="RIBOSOME MATURATION FACTOR RIMM"/>
    <property type="match status" value="1"/>
</dbReference>
<evidence type="ECO:0000256" key="5">
    <source>
        <dbReference type="HAMAP-Rule" id="MF_00014"/>
    </source>
</evidence>
<dbReference type="PANTHER" id="PTHR33692:SF1">
    <property type="entry name" value="RIBOSOME MATURATION FACTOR RIMM"/>
    <property type="match status" value="1"/>
</dbReference>
<proteinExistence type="inferred from homology"/>
<comment type="domain">
    <text evidence="5">The PRC barrel domain binds ribosomal protein uS19.</text>
</comment>
<dbReference type="InterPro" id="IPR011033">
    <property type="entry name" value="PRC_barrel-like_sf"/>
</dbReference>
<keyword evidence="3 5" id="KW-0698">rRNA processing</keyword>
<evidence type="ECO:0000313" key="9">
    <source>
        <dbReference type="Proteomes" id="UP000268033"/>
    </source>
</evidence>
<keyword evidence="9" id="KW-1185">Reference proteome</keyword>
<dbReference type="SUPFAM" id="SSF50447">
    <property type="entry name" value="Translation proteins"/>
    <property type="match status" value="1"/>
</dbReference>
<organism evidence="8 9">
    <name type="scientific">Gallaecimonas pentaromativorans</name>
    <dbReference type="NCBI Taxonomy" id="584787"/>
    <lineage>
        <taxon>Bacteria</taxon>
        <taxon>Pseudomonadati</taxon>
        <taxon>Pseudomonadota</taxon>
        <taxon>Gammaproteobacteria</taxon>
        <taxon>Enterobacterales</taxon>
        <taxon>Gallaecimonadaceae</taxon>
        <taxon>Gallaecimonas</taxon>
    </lineage>
</organism>
<dbReference type="Gene3D" id="2.40.30.60">
    <property type="entry name" value="RimM"/>
    <property type="match status" value="1"/>
</dbReference>
<name>A0A3N1PFU5_9GAMM</name>
<dbReference type="Proteomes" id="UP000268033">
    <property type="component" value="Unassembled WGS sequence"/>
</dbReference>
<dbReference type="InterPro" id="IPR036976">
    <property type="entry name" value="RimM_N_sf"/>
</dbReference>
<keyword evidence="2 5" id="KW-0690">Ribosome biogenesis</keyword>
<reference evidence="8 9" key="1">
    <citation type="submission" date="2018-11" db="EMBL/GenBank/DDBJ databases">
        <title>Genomic Encyclopedia of Type Strains, Phase IV (KMG-IV): sequencing the most valuable type-strain genomes for metagenomic binning, comparative biology and taxonomic classification.</title>
        <authorList>
            <person name="Goeker M."/>
        </authorList>
    </citation>
    <scope>NUCLEOTIDE SEQUENCE [LARGE SCALE GENOMIC DNA]</scope>
    <source>
        <strain evidence="8 9">DSM 21945</strain>
    </source>
</reference>
<evidence type="ECO:0000256" key="3">
    <source>
        <dbReference type="ARBA" id="ARBA00022552"/>
    </source>
</evidence>
<protein>
    <recommendedName>
        <fullName evidence="5">Ribosome maturation factor RimM</fullName>
    </recommendedName>
</protein>
<dbReference type="SUPFAM" id="SSF50346">
    <property type="entry name" value="PRC-barrel domain"/>
    <property type="match status" value="1"/>
</dbReference>
<evidence type="ECO:0000313" key="8">
    <source>
        <dbReference type="EMBL" id="ROQ25730.1"/>
    </source>
</evidence>
<dbReference type="HAMAP" id="MF_00014">
    <property type="entry name" value="Ribosome_mat_RimM"/>
    <property type="match status" value="1"/>
</dbReference>
<evidence type="ECO:0000259" key="7">
    <source>
        <dbReference type="Pfam" id="PF24986"/>
    </source>
</evidence>
<feature type="domain" description="Ribosome maturation factor RimM PRC barrel" evidence="7">
    <location>
        <begin position="98"/>
        <end position="168"/>
    </location>
</feature>
<dbReference type="GO" id="GO:0043022">
    <property type="term" value="F:ribosome binding"/>
    <property type="evidence" value="ECO:0007669"/>
    <property type="project" value="InterPro"/>
</dbReference>
<evidence type="ECO:0000256" key="2">
    <source>
        <dbReference type="ARBA" id="ARBA00022517"/>
    </source>
</evidence>
<dbReference type="GO" id="GO:0006364">
    <property type="term" value="P:rRNA processing"/>
    <property type="evidence" value="ECO:0007669"/>
    <property type="project" value="UniProtKB-UniRule"/>
</dbReference>
<dbReference type="GO" id="GO:0005737">
    <property type="term" value="C:cytoplasm"/>
    <property type="evidence" value="ECO:0007669"/>
    <property type="project" value="UniProtKB-SubCell"/>
</dbReference>
<dbReference type="InterPro" id="IPR011961">
    <property type="entry name" value="RimM"/>
</dbReference>
<dbReference type="STRING" id="584787.GCA_001247655_02794"/>
<dbReference type="RefSeq" id="WP_050658303.1">
    <property type="nucleotide sequence ID" value="NZ_JBLXAC010000007.1"/>
</dbReference>
<dbReference type="NCBIfam" id="TIGR02273">
    <property type="entry name" value="16S_RimM"/>
    <property type="match status" value="1"/>
</dbReference>
<comment type="caution">
    <text evidence="8">The sequence shown here is derived from an EMBL/GenBank/DDBJ whole genome shotgun (WGS) entry which is preliminary data.</text>
</comment>
<dbReference type="GO" id="GO:0005840">
    <property type="term" value="C:ribosome"/>
    <property type="evidence" value="ECO:0007669"/>
    <property type="project" value="InterPro"/>
</dbReference>
<comment type="function">
    <text evidence="5">An accessory protein needed during the final step in the assembly of 30S ribosomal subunit, possibly for assembly of the head region. Essential for efficient processing of 16S rRNA. May be needed both before and after RbfA during the maturation of 16S rRNA. It has affinity for free ribosomal 30S subunits but not for 70S ribosomes.</text>
</comment>
<dbReference type="Pfam" id="PF24986">
    <property type="entry name" value="PRC_RimM"/>
    <property type="match status" value="1"/>
</dbReference>
<keyword evidence="1 5" id="KW-0963">Cytoplasm</keyword>
<keyword evidence="4 5" id="KW-0143">Chaperone</keyword>
<comment type="subcellular location">
    <subcellularLocation>
        <location evidence="5">Cytoplasm</location>
    </subcellularLocation>
</comment>
<dbReference type="InterPro" id="IPR056792">
    <property type="entry name" value="PRC_RimM"/>
</dbReference>
<comment type="similarity">
    <text evidence="5">Belongs to the RimM family.</text>
</comment>
<sequence length="172" mass="19536">MEKITVGKLGAPYGIRGWVKVNSFTDDPENIFSYQPWLLGRDGTWQETGIVKWRRHNKGLVVLLDQITDRNGAELLNGLDIAVPAEQLPELAEGDFYWRDLEGLRVVNLQGYDLGQVDHLMETGSNDVLVVKANSRDSFGQRERLIPFVMDQFIKKVDTDTGVIEVDWDPSF</sequence>
<dbReference type="InterPro" id="IPR002676">
    <property type="entry name" value="RimM_N"/>
</dbReference>
<comment type="subunit">
    <text evidence="5">Binds ribosomal protein uS19.</text>
</comment>